<comment type="caution">
    <text evidence="12">The sequence shown here is derived from an EMBL/GenBank/DDBJ whole genome shotgun (WGS) entry which is preliminary data.</text>
</comment>
<sequence>MKSAADVLKEIKDNDVKYVDFRFTDPRGKWQHVTFDVSLVDDEMFTEGTMFDGSSIAGWKAINESDMLLMPDPSTACMDPFFSASTMSIVCDVLEPSTGQPYARDPRGTAKLAEAFLKSTGIGDTIYVGPEAEFFVFDDVKFAADPYQTGFKLDSAELPINGFTDYEGGNLGHRVQTKGGYFPVPPQDSAQDMRGEMLAAMQSMGVKVEKHHHEVASAQHELGMKFDTLTHLADHMQIYKYCIHNVAQSYGKTATFMPKPVYGDNGSGMHVHQSIWKGGKPLFAGDKYADLSQECLWYIGGIIRHAKALNAFTNPSTNSYKRLVPGYEAPVLLAYSARNRSASCRIPWTTNPKAKRVEVRFPDPMANPYLAFAALLMAGLDGIINKIDPGPAMDKDLYDLPPRELKKIPTVCGSLREALQNLDKDRAFLKAGGVFTDDQIDSFIELKMQEVIRYEMTPHPIEFVQYYSL</sequence>
<dbReference type="PANTHER" id="PTHR43407">
    <property type="entry name" value="GLUTAMINE SYNTHETASE"/>
    <property type="match status" value="1"/>
</dbReference>
<dbReference type="InterPro" id="IPR014746">
    <property type="entry name" value="Gln_synth/guanido_kin_cat_dom"/>
</dbReference>
<evidence type="ECO:0000313" key="12">
    <source>
        <dbReference type="EMBL" id="GJE08494.1"/>
    </source>
</evidence>
<dbReference type="SUPFAM" id="SSF54368">
    <property type="entry name" value="Glutamine synthetase, N-terminal domain"/>
    <property type="match status" value="1"/>
</dbReference>
<proteinExistence type="inferred from homology"/>
<comment type="subunit">
    <text evidence="4">Oligomer of 12 subunits arranged in the form of two hexameric ring.</text>
</comment>
<dbReference type="Pfam" id="PF03951">
    <property type="entry name" value="Gln-synt_N"/>
    <property type="match status" value="1"/>
</dbReference>
<keyword evidence="9" id="KW-0547">Nucleotide-binding</keyword>
<evidence type="ECO:0000313" key="13">
    <source>
        <dbReference type="Proteomes" id="UP001055102"/>
    </source>
</evidence>
<dbReference type="Gene3D" id="3.10.20.70">
    <property type="entry name" value="Glutamine synthetase, N-terminal domain"/>
    <property type="match status" value="1"/>
</dbReference>
<evidence type="ECO:0000256" key="6">
    <source>
        <dbReference type="PROSITE-ProRule" id="PRU01330"/>
    </source>
</evidence>
<dbReference type="Gene3D" id="3.30.590.10">
    <property type="entry name" value="Glutamine synthetase/guanido kinase, catalytic domain"/>
    <property type="match status" value="1"/>
</dbReference>
<dbReference type="PROSITE" id="PS00181">
    <property type="entry name" value="GLNA_ATP"/>
    <property type="match status" value="1"/>
</dbReference>
<evidence type="ECO:0000259" key="10">
    <source>
        <dbReference type="PROSITE" id="PS51986"/>
    </source>
</evidence>
<gene>
    <name evidence="12" type="primary">glnA</name>
    <name evidence="12" type="ORF">AOPFMNJM_3833</name>
</gene>
<dbReference type="SUPFAM" id="SSF55931">
    <property type="entry name" value="Glutamine synthetase/guanido kinase"/>
    <property type="match status" value="1"/>
</dbReference>
<evidence type="ECO:0000256" key="4">
    <source>
        <dbReference type="ARBA" id="ARBA00011258"/>
    </source>
</evidence>
<dbReference type="PROSITE" id="PS00180">
    <property type="entry name" value="GLNA_1"/>
    <property type="match status" value="1"/>
</dbReference>
<dbReference type="NCBIfam" id="TIGR00653">
    <property type="entry name" value="GlnA"/>
    <property type="match status" value="1"/>
</dbReference>
<reference evidence="12" key="1">
    <citation type="journal article" date="2021" name="Front. Microbiol.">
        <title>Comprehensive Comparative Genomics and Phenotyping of Methylobacterium Species.</title>
        <authorList>
            <person name="Alessa O."/>
            <person name="Ogura Y."/>
            <person name="Fujitani Y."/>
            <person name="Takami H."/>
            <person name="Hayashi T."/>
            <person name="Sahin N."/>
            <person name="Tani A."/>
        </authorList>
    </citation>
    <scope>NUCLEOTIDE SEQUENCE</scope>
    <source>
        <strain evidence="12">LMG 23639</strain>
    </source>
</reference>
<keyword evidence="8" id="KW-0963">Cytoplasm</keyword>
<dbReference type="InterPro" id="IPR036651">
    <property type="entry name" value="Gln_synt_N_sf"/>
</dbReference>
<comment type="subunit">
    <text evidence="8">Oligomer of 12 subunits arranged in the form of two hexagons.</text>
</comment>
<evidence type="ECO:0000256" key="2">
    <source>
        <dbReference type="ARBA" id="ARBA00003117"/>
    </source>
</evidence>
<dbReference type="PROSITE" id="PS51986">
    <property type="entry name" value="GS_BETA_GRASP"/>
    <property type="match status" value="1"/>
</dbReference>
<comment type="function">
    <text evidence="2">Catalyzes the ATP-dependent biosynthesis of glutamine from glutamate and ammonia.</text>
</comment>
<dbReference type="RefSeq" id="WP_238278217.1">
    <property type="nucleotide sequence ID" value="NZ_BPQR01000080.1"/>
</dbReference>
<reference evidence="12" key="2">
    <citation type="submission" date="2021-08" db="EMBL/GenBank/DDBJ databases">
        <authorList>
            <person name="Tani A."/>
            <person name="Ola A."/>
            <person name="Ogura Y."/>
            <person name="Katsura K."/>
            <person name="Hayashi T."/>
        </authorList>
    </citation>
    <scope>NUCLEOTIDE SEQUENCE</scope>
    <source>
        <strain evidence="12">LMG 23639</strain>
    </source>
</reference>
<dbReference type="PANTHER" id="PTHR43407:SF2">
    <property type="entry name" value="GLUTAMINE SYNTHETASE"/>
    <property type="match status" value="1"/>
</dbReference>
<feature type="domain" description="GS catalytic" evidence="11">
    <location>
        <begin position="106"/>
        <end position="469"/>
    </location>
</feature>
<dbReference type="PROSITE" id="PS51987">
    <property type="entry name" value="GS_CATALYTIC"/>
    <property type="match status" value="1"/>
</dbReference>
<dbReference type="InterPro" id="IPR027303">
    <property type="entry name" value="Gln_synth_gly_rich_site"/>
</dbReference>
<keyword evidence="13" id="KW-1185">Reference proteome</keyword>
<keyword evidence="9" id="KW-0436">Ligase</keyword>
<evidence type="ECO:0000256" key="9">
    <source>
        <dbReference type="RuleBase" id="RU004356"/>
    </source>
</evidence>
<dbReference type="Proteomes" id="UP001055102">
    <property type="component" value="Unassembled WGS sequence"/>
</dbReference>
<keyword evidence="9" id="KW-0067">ATP-binding</keyword>
<feature type="domain" description="GS beta-grasp" evidence="10">
    <location>
        <begin position="14"/>
        <end position="98"/>
    </location>
</feature>
<evidence type="ECO:0000256" key="7">
    <source>
        <dbReference type="RuleBase" id="RU000384"/>
    </source>
</evidence>
<evidence type="ECO:0000256" key="5">
    <source>
        <dbReference type="ARBA" id="ARBA00023231"/>
    </source>
</evidence>
<comment type="subcellular location">
    <subcellularLocation>
        <location evidence="8">Cytoplasm</location>
    </subcellularLocation>
</comment>
<evidence type="ECO:0000256" key="8">
    <source>
        <dbReference type="RuleBase" id="RU000387"/>
    </source>
</evidence>
<dbReference type="SMART" id="SM01230">
    <property type="entry name" value="Gln-synt_C"/>
    <property type="match status" value="1"/>
</dbReference>
<dbReference type="EMBL" id="BPQR01000080">
    <property type="protein sequence ID" value="GJE08494.1"/>
    <property type="molecule type" value="Genomic_DNA"/>
</dbReference>
<evidence type="ECO:0000256" key="3">
    <source>
        <dbReference type="ARBA" id="ARBA00009897"/>
    </source>
</evidence>
<dbReference type="InterPro" id="IPR008146">
    <property type="entry name" value="Gln_synth_cat_dom"/>
</dbReference>
<accession>A0ABQ4T108</accession>
<evidence type="ECO:0000259" key="11">
    <source>
        <dbReference type="PROSITE" id="PS51987"/>
    </source>
</evidence>
<dbReference type="EC" id="6.3.1.2" evidence="9"/>
<comment type="catalytic activity">
    <reaction evidence="9">
        <text>L-glutamate + NH4(+) + ATP = L-glutamine + ADP + phosphate + H(+)</text>
        <dbReference type="Rhea" id="RHEA:16169"/>
        <dbReference type="ChEBI" id="CHEBI:15378"/>
        <dbReference type="ChEBI" id="CHEBI:28938"/>
        <dbReference type="ChEBI" id="CHEBI:29985"/>
        <dbReference type="ChEBI" id="CHEBI:30616"/>
        <dbReference type="ChEBI" id="CHEBI:43474"/>
        <dbReference type="ChEBI" id="CHEBI:58359"/>
        <dbReference type="ChEBI" id="CHEBI:456216"/>
        <dbReference type="EC" id="6.3.1.2"/>
    </reaction>
</comment>
<keyword evidence="5" id="KW-0535">Nitrogen fixation</keyword>
<protein>
    <recommendedName>
        <fullName evidence="9">Glutamine synthetase</fullName>
        <ecNumber evidence="9">6.3.1.2</ecNumber>
    </recommendedName>
</protein>
<dbReference type="InterPro" id="IPR004809">
    <property type="entry name" value="Gln_synth_I"/>
</dbReference>
<dbReference type="Pfam" id="PF00120">
    <property type="entry name" value="Gln-synt_C"/>
    <property type="match status" value="1"/>
</dbReference>
<dbReference type="InterPro" id="IPR027302">
    <property type="entry name" value="Gln_synth_N_conserv_site"/>
</dbReference>
<dbReference type="InterPro" id="IPR001637">
    <property type="entry name" value="Gln_synth_I_adenylation_site"/>
</dbReference>
<comment type="similarity">
    <text evidence="3 6 7">Belongs to the glutamine synthetase family.</text>
</comment>
<dbReference type="InterPro" id="IPR008147">
    <property type="entry name" value="Gln_synt_N"/>
</dbReference>
<evidence type="ECO:0000256" key="1">
    <source>
        <dbReference type="ARBA" id="ARBA00001946"/>
    </source>
</evidence>
<organism evidence="12 13">
    <name type="scientific">Methylobacterium jeotgali</name>
    <dbReference type="NCBI Taxonomy" id="381630"/>
    <lineage>
        <taxon>Bacteria</taxon>
        <taxon>Pseudomonadati</taxon>
        <taxon>Pseudomonadota</taxon>
        <taxon>Alphaproteobacteria</taxon>
        <taxon>Hyphomicrobiales</taxon>
        <taxon>Methylobacteriaceae</taxon>
        <taxon>Methylobacterium</taxon>
    </lineage>
</organism>
<comment type="cofactor">
    <cofactor evidence="1">
        <name>Mg(2+)</name>
        <dbReference type="ChEBI" id="CHEBI:18420"/>
    </cofactor>
</comment>
<name>A0ABQ4T108_9HYPH</name>
<dbReference type="PROSITE" id="PS00182">
    <property type="entry name" value="GLNA_ADENYLATION"/>
    <property type="match status" value="1"/>
</dbReference>